<sequence length="54" mass="6342">MDVEEMIDHCMLHSDDLTDWEADFVDSLQNQLDDGRNLSDRQVDKLNQIYEGLD</sequence>
<evidence type="ECO:0000313" key="2">
    <source>
        <dbReference type="Proteomes" id="UP000199345"/>
    </source>
</evidence>
<name>A0A1I0E7L7_9PROT</name>
<dbReference type="Proteomes" id="UP000199345">
    <property type="component" value="Unassembled WGS sequence"/>
</dbReference>
<evidence type="ECO:0000313" key="1">
    <source>
        <dbReference type="EMBL" id="SET40982.1"/>
    </source>
</evidence>
<organism evidence="1 2">
    <name type="scientific">Nitrosomonas marina</name>
    <dbReference type="NCBI Taxonomy" id="917"/>
    <lineage>
        <taxon>Bacteria</taxon>
        <taxon>Pseudomonadati</taxon>
        <taxon>Pseudomonadota</taxon>
        <taxon>Betaproteobacteria</taxon>
        <taxon>Nitrosomonadales</taxon>
        <taxon>Nitrosomonadaceae</taxon>
        <taxon>Nitrosomonas</taxon>
    </lineage>
</organism>
<accession>A0A1I0E7L7</accession>
<dbReference type="EMBL" id="FOIA01000025">
    <property type="protein sequence ID" value="SET40982.1"/>
    <property type="molecule type" value="Genomic_DNA"/>
</dbReference>
<reference evidence="2" key="1">
    <citation type="submission" date="2016-10" db="EMBL/GenBank/DDBJ databases">
        <authorList>
            <person name="Varghese N."/>
            <person name="Submissions S."/>
        </authorList>
    </citation>
    <scope>NUCLEOTIDE SEQUENCE [LARGE SCALE GENOMIC DNA]</scope>
    <source>
        <strain evidence="2">Nm71</strain>
    </source>
</reference>
<gene>
    <name evidence="1" type="ORF">SAMN05216326_12546</name>
</gene>
<proteinExistence type="predicted"/>
<dbReference type="RefSeq" id="WP_177170373.1">
    <property type="nucleotide sequence ID" value="NZ_FOIA01000025.1"/>
</dbReference>
<protein>
    <submittedName>
        <fullName evidence="1">Uncharacterized protein</fullName>
    </submittedName>
</protein>
<keyword evidence="2" id="KW-1185">Reference proteome</keyword>
<dbReference type="AlphaFoldDB" id="A0A1I0E7L7"/>